<proteinExistence type="predicted"/>
<sequence>MRYIIFLGIALIGLVSYGQMVTTTVDTYYSGIRDIEVYQEDNKLTLYDSERQISQFYTFDENAVTRFPIRSVNNSFDNVYFISEVNITSINENLYSSGILGEYGDYPDVYFQVEDSENNILTSLVYNEFAFPRFVQLSIPVHFPLIIRVYDEDSFTSDDLIAEITINQPTTNYNYNSNETIIDFTFINKKNPALDAFFGAQVAYDYFNEKFDWAGPDGFGQKAFNSHLYLGSNSILLNNAKAESSSLIASNNFLLYGFGDQLQKDAQSTLDFVGHEYSHLVTDFKGVFKNNFGETGALKEAFGDIFAVCINNYANPDNDLNWRIGDFNLPDTNGGVTPPLRLLSNPTSLEQTYEFVITEDESYCFDYRQPDTYEYSNLNCEVFSTGDCISLSNSTSCWVDTNSQNDNGGIHTNCSIITYWFYLIGNRQFTSEALNGINQKGRSYSVKSFDSFAKAERLVYEIISSPDLNNDSVFEDVKNVSISLASLWIETNQYNFNQDDLDSIINAWYAVGLLENPNEFCSTGIVLNDLEGSIEDGSLNQSYNNNQNCSWTIAPSGASSVSINFTSFNLGNGDTVRLYDGLDNMASPLGVFSGTSIPNVIVSSTGAVFVEFITDASNVGEGWSLDYSGSVPNENCNSLTELFFASATFDDGSGSENYLNNSNCTWRIAPEGASFINLNFQFIDIEDNQDIVTIYDGLDENAPPIGTYTGDTIPSTITANSGTAFVKFTSNNVTTSEGWAISYTSDGIAPCIGTTTLTDSTGIVSDGSGTDNYGNNANCSWLIQPDNATSIRVVFDDMKLQAPTYDGNGTIYNDYLEIYDGTNDDGEPMGFYTGNQLLPLILQSSNGSLFVKFVTNSSITDSGWQFTYEASYDDFCAGTTILEATSGTITDGSSTGNYNSNSDCRWLIQPENATSIELDITFLDTELGKDGIVVYDGPNTSYPFTSYSGSNLPSKIYSTGGAMLIRFLSDDVNEFQGFEANYVANIAPEGNPNSMVKYQYWFNDDYSNAINENNFGAVNSLNINVQASTLNLNDGINTLHIRTKDKIGLWSSVLSEYIYVQKPTGGLNNEITEYEYWFNDDYGSRISGAGNNSNPFVLGINEGVGDLAIGLNTFHIRFKDKKGLWSSITSEYVYNNKPSGLGTNVITGYRYWFNDDYDNRVSLEVTQNETLTLIEDIDVSNLQPSSTNLIHFQFKDLYGNWSSVVTEEFFFQTLSTNGIDSSSFGVYPNPTNGKIFIVSQYQEGILELYNALGKKIMSLETVPSELDLTNLQDGIYVLKIKNGNNKLEKKIIKY</sequence>
<evidence type="ECO:0000256" key="3">
    <source>
        <dbReference type="ARBA" id="ARBA00022729"/>
    </source>
</evidence>
<evidence type="ECO:0000256" key="4">
    <source>
        <dbReference type="ARBA" id="ARBA00022737"/>
    </source>
</evidence>
<dbReference type="InterPro" id="IPR013856">
    <property type="entry name" value="Peptidase_M4_domain"/>
</dbReference>
<keyword evidence="6" id="KW-0862">Zinc</keyword>
<gene>
    <name evidence="10" type="ORF">ACFQ1Q_05305</name>
</gene>
<dbReference type="Gene3D" id="3.10.170.10">
    <property type="match status" value="1"/>
</dbReference>
<evidence type="ECO:0000256" key="6">
    <source>
        <dbReference type="ARBA" id="ARBA00022833"/>
    </source>
</evidence>
<dbReference type="CDD" id="cd00041">
    <property type="entry name" value="CUB"/>
    <property type="match status" value="4"/>
</dbReference>
<accession>A0ABW3N7S1</accession>
<dbReference type="SUPFAM" id="SSF49854">
    <property type="entry name" value="Spermadhesin, CUB domain"/>
    <property type="match status" value="4"/>
</dbReference>
<evidence type="ECO:0000259" key="9">
    <source>
        <dbReference type="PROSITE" id="PS01180"/>
    </source>
</evidence>
<evidence type="ECO:0000256" key="1">
    <source>
        <dbReference type="ARBA" id="ARBA00022670"/>
    </source>
</evidence>
<dbReference type="SUPFAM" id="SSF55486">
    <property type="entry name" value="Metalloproteases ('zincins'), catalytic domain"/>
    <property type="match status" value="1"/>
</dbReference>
<dbReference type="InterPro" id="IPR027268">
    <property type="entry name" value="Peptidase_M4/M1_CTD_sf"/>
</dbReference>
<keyword evidence="1" id="KW-0645">Protease</keyword>
<dbReference type="Gene3D" id="1.10.390.10">
    <property type="entry name" value="Neutral Protease Domain 2"/>
    <property type="match status" value="1"/>
</dbReference>
<name>A0ABW3N7S1_9FLAO</name>
<evidence type="ECO:0000256" key="7">
    <source>
        <dbReference type="ARBA" id="ARBA00023049"/>
    </source>
</evidence>
<feature type="domain" description="CUB" evidence="9">
    <location>
        <begin position="751"/>
        <end position="871"/>
    </location>
</feature>
<keyword evidence="3" id="KW-0732">Signal</keyword>
<protein>
    <submittedName>
        <fullName evidence="10">CUB domain-containing protein</fullName>
    </submittedName>
</protein>
<dbReference type="SMART" id="SM00042">
    <property type="entry name" value="CUB"/>
    <property type="match status" value="4"/>
</dbReference>
<dbReference type="Proteomes" id="UP001597013">
    <property type="component" value="Unassembled WGS sequence"/>
</dbReference>
<evidence type="ECO:0000313" key="10">
    <source>
        <dbReference type="EMBL" id="MFD1062655.1"/>
    </source>
</evidence>
<dbReference type="Pfam" id="PF02868">
    <property type="entry name" value="Peptidase_M4_C"/>
    <property type="match status" value="1"/>
</dbReference>
<feature type="domain" description="CUB" evidence="9">
    <location>
        <begin position="636"/>
        <end position="746"/>
    </location>
</feature>
<dbReference type="InterPro" id="IPR026444">
    <property type="entry name" value="Secre_tail"/>
</dbReference>
<feature type="domain" description="CUB" evidence="9">
    <location>
        <begin position="876"/>
        <end position="985"/>
    </location>
</feature>
<reference evidence="11" key="1">
    <citation type="journal article" date="2019" name="Int. J. Syst. Evol. Microbiol.">
        <title>The Global Catalogue of Microorganisms (GCM) 10K type strain sequencing project: providing services to taxonomists for standard genome sequencing and annotation.</title>
        <authorList>
            <consortium name="The Broad Institute Genomics Platform"/>
            <consortium name="The Broad Institute Genome Sequencing Center for Infectious Disease"/>
            <person name="Wu L."/>
            <person name="Ma J."/>
        </authorList>
    </citation>
    <scope>NUCLEOTIDE SEQUENCE [LARGE SCALE GENOMIC DNA]</scope>
    <source>
        <strain evidence="11">CCUG 62215</strain>
    </source>
</reference>
<dbReference type="NCBIfam" id="TIGR04183">
    <property type="entry name" value="Por_Secre_tail"/>
    <property type="match status" value="1"/>
</dbReference>
<evidence type="ECO:0000256" key="5">
    <source>
        <dbReference type="ARBA" id="ARBA00022801"/>
    </source>
</evidence>
<dbReference type="PROSITE" id="PS01180">
    <property type="entry name" value="CUB"/>
    <property type="match status" value="4"/>
</dbReference>
<keyword evidence="5" id="KW-0378">Hydrolase</keyword>
<dbReference type="Pfam" id="PF01447">
    <property type="entry name" value="Peptidase_M4"/>
    <property type="match status" value="1"/>
</dbReference>
<evidence type="ECO:0000313" key="11">
    <source>
        <dbReference type="Proteomes" id="UP001597013"/>
    </source>
</evidence>
<dbReference type="Pfam" id="PF00431">
    <property type="entry name" value="CUB"/>
    <property type="match status" value="4"/>
</dbReference>
<dbReference type="EMBL" id="JBHTJL010000009">
    <property type="protein sequence ID" value="MFD1062655.1"/>
    <property type="molecule type" value="Genomic_DNA"/>
</dbReference>
<dbReference type="RefSeq" id="WP_386128715.1">
    <property type="nucleotide sequence ID" value="NZ_JBHTJL010000009.1"/>
</dbReference>
<dbReference type="InterPro" id="IPR035914">
    <property type="entry name" value="Sperma_CUB_dom_sf"/>
</dbReference>
<dbReference type="InterPro" id="IPR001570">
    <property type="entry name" value="Peptidase_M4_C_domain"/>
</dbReference>
<evidence type="ECO:0000256" key="2">
    <source>
        <dbReference type="ARBA" id="ARBA00022723"/>
    </source>
</evidence>
<dbReference type="PANTHER" id="PTHR24251">
    <property type="entry name" value="OVOCHYMASE-RELATED"/>
    <property type="match status" value="1"/>
</dbReference>
<comment type="caution">
    <text evidence="10">The sequence shown here is derived from an EMBL/GenBank/DDBJ whole genome shotgun (WGS) entry which is preliminary data.</text>
</comment>
<organism evidence="10 11">
    <name type="scientific">Winogradskyella litorisediminis</name>
    <dbReference type="NCBI Taxonomy" id="1156618"/>
    <lineage>
        <taxon>Bacteria</taxon>
        <taxon>Pseudomonadati</taxon>
        <taxon>Bacteroidota</taxon>
        <taxon>Flavobacteriia</taxon>
        <taxon>Flavobacteriales</taxon>
        <taxon>Flavobacteriaceae</taxon>
        <taxon>Winogradskyella</taxon>
    </lineage>
</organism>
<dbReference type="PANTHER" id="PTHR24251:SF52">
    <property type="entry name" value="CUB DOMAIN-CONTAINING PROTEIN"/>
    <property type="match status" value="1"/>
</dbReference>
<dbReference type="Gene3D" id="2.60.120.290">
    <property type="entry name" value="Spermadhesin, CUB domain"/>
    <property type="match status" value="4"/>
</dbReference>
<evidence type="ECO:0000256" key="8">
    <source>
        <dbReference type="ARBA" id="ARBA00023157"/>
    </source>
</evidence>
<feature type="domain" description="CUB" evidence="9">
    <location>
        <begin position="521"/>
        <end position="630"/>
    </location>
</feature>
<keyword evidence="2" id="KW-0479">Metal-binding</keyword>
<keyword evidence="7" id="KW-0482">Metalloprotease</keyword>
<dbReference type="InterPro" id="IPR000859">
    <property type="entry name" value="CUB_dom"/>
</dbReference>
<keyword evidence="4" id="KW-0677">Repeat</keyword>
<keyword evidence="11" id="KW-1185">Reference proteome</keyword>
<keyword evidence="8" id="KW-1015">Disulfide bond</keyword>
<dbReference type="Pfam" id="PF18962">
    <property type="entry name" value="Por_Secre_tail"/>
    <property type="match status" value="1"/>
</dbReference>